<evidence type="ECO:0000313" key="3">
    <source>
        <dbReference type="Proteomes" id="UP000515123"/>
    </source>
</evidence>
<reference evidence="3" key="1">
    <citation type="journal article" date="2015" name="Nat. Genet.">
        <title>The pineapple genome and the evolution of CAM photosynthesis.</title>
        <authorList>
            <person name="Ming R."/>
            <person name="VanBuren R."/>
            <person name="Wai C.M."/>
            <person name="Tang H."/>
            <person name="Schatz M.C."/>
            <person name="Bowers J.E."/>
            <person name="Lyons E."/>
            <person name="Wang M.L."/>
            <person name="Chen J."/>
            <person name="Biggers E."/>
            <person name="Zhang J."/>
            <person name="Huang L."/>
            <person name="Zhang L."/>
            <person name="Miao W."/>
            <person name="Zhang J."/>
            <person name="Ye Z."/>
            <person name="Miao C."/>
            <person name="Lin Z."/>
            <person name="Wang H."/>
            <person name="Zhou H."/>
            <person name="Yim W.C."/>
            <person name="Priest H.D."/>
            <person name="Zheng C."/>
            <person name="Woodhouse M."/>
            <person name="Edger P.P."/>
            <person name="Guyot R."/>
            <person name="Guo H.B."/>
            <person name="Guo H."/>
            <person name="Zheng G."/>
            <person name="Singh R."/>
            <person name="Sharma A."/>
            <person name="Min X."/>
            <person name="Zheng Y."/>
            <person name="Lee H."/>
            <person name="Gurtowski J."/>
            <person name="Sedlazeck F.J."/>
            <person name="Harkess A."/>
            <person name="McKain M.R."/>
            <person name="Liao Z."/>
            <person name="Fang J."/>
            <person name="Liu J."/>
            <person name="Zhang X."/>
            <person name="Zhang Q."/>
            <person name="Hu W."/>
            <person name="Qin Y."/>
            <person name="Wang K."/>
            <person name="Chen L.Y."/>
            <person name="Shirley N."/>
            <person name="Lin Y.R."/>
            <person name="Liu L.Y."/>
            <person name="Hernandez A.G."/>
            <person name="Wright C.L."/>
            <person name="Bulone V."/>
            <person name="Tuskan G.A."/>
            <person name="Heath K."/>
            <person name="Zee F."/>
            <person name="Moore P.H."/>
            <person name="Sunkar R."/>
            <person name="Leebens-Mack J.H."/>
            <person name="Mockler T."/>
            <person name="Bennetzen J.L."/>
            <person name="Freeling M."/>
            <person name="Sankoff D."/>
            <person name="Paterson A.H."/>
            <person name="Zhu X."/>
            <person name="Yang X."/>
            <person name="Smith J.A."/>
            <person name="Cushman J.C."/>
            <person name="Paull R.E."/>
            <person name="Yu Q."/>
        </authorList>
    </citation>
    <scope>NUCLEOTIDE SEQUENCE [LARGE SCALE GENOMIC DNA]</scope>
    <source>
        <strain evidence="3">cv. F153</strain>
    </source>
</reference>
<dbReference type="SUPFAM" id="SSF81383">
    <property type="entry name" value="F-box domain"/>
    <property type="match status" value="1"/>
</dbReference>
<dbReference type="RefSeq" id="XP_020114848.1">
    <property type="nucleotide sequence ID" value="XM_020259259.1"/>
</dbReference>
<dbReference type="InterPro" id="IPR036047">
    <property type="entry name" value="F-box-like_dom_sf"/>
</dbReference>
<proteinExistence type="predicted"/>
<name>A0A6P5HP57_ANACO</name>
<gene>
    <name evidence="4" type="primary">LOC109728746</name>
</gene>
<dbReference type="GeneID" id="109728746"/>
<keyword evidence="3" id="KW-1185">Reference proteome</keyword>
<dbReference type="AlphaFoldDB" id="A0A6P5HP57"/>
<dbReference type="PANTHER" id="PTHR31960:SF20">
    <property type="entry name" value="OS09G0525300 PROTEIN"/>
    <property type="match status" value="1"/>
</dbReference>
<protein>
    <submittedName>
        <fullName evidence="4">F-box protein PP2-A13-like</fullName>
    </submittedName>
</protein>
<accession>A0A6P5HP57</accession>
<dbReference type="SMART" id="SM00256">
    <property type="entry name" value="FBOX"/>
    <property type="match status" value="1"/>
</dbReference>
<dbReference type="Proteomes" id="UP000515123">
    <property type="component" value="Linkage group 24"/>
</dbReference>
<dbReference type="Pfam" id="PF00646">
    <property type="entry name" value="F-box"/>
    <property type="match status" value="1"/>
</dbReference>
<evidence type="ECO:0000256" key="1">
    <source>
        <dbReference type="SAM" id="MobiDB-lite"/>
    </source>
</evidence>
<organism evidence="3 4">
    <name type="scientific">Ananas comosus</name>
    <name type="common">Pineapple</name>
    <name type="synonym">Ananas ananas</name>
    <dbReference type="NCBI Taxonomy" id="4615"/>
    <lineage>
        <taxon>Eukaryota</taxon>
        <taxon>Viridiplantae</taxon>
        <taxon>Streptophyta</taxon>
        <taxon>Embryophyta</taxon>
        <taxon>Tracheophyta</taxon>
        <taxon>Spermatophyta</taxon>
        <taxon>Magnoliopsida</taxon>
        <taxon>Liliopsida</taxon>
        <taxon>Poales</taxon>
        <taxon>Bromeliaceae</taxon>
        <taxon>Bromelioideae</taxon>
        <taxon>Ananas</taxon>
    </lineage>
</organism>
<dbReference type="PROSITE" id="PS50181">
    <property type="entry name" value="FBOX"/>
    <property type="match status" value="1"/>
</dbReference>
<feature type="domain" description="F-box" evidence="2">
    <location>
        <begin position="21"/>
        <end position="67"/>
    </location>
</feature>
<dbReference type="InterPro" id="IPR025886">
    <property type="entry name" value="PP2-like"/>
</dbReference>
<dbReference type="InterPro" id="IPR001810">
    <property type="entry name" value="F-box_dom"/>
</dbReference>
<dbReference type="OrthoDB" id="9970274at2759"/>
<dbReference type="PANTHER" id="PTHR31960">
    <property type="entry name" value="F-BOX PROTEIN PP2-A15"/>
    <property type="match status" value="1"/>
</dbReference>
<dbReference type="Pfam" id="PF14299">
    <property type="entry name" value="PP2"/>
    <property type="match status" value="1"/>
</dbReference>
<dbReference type="Gene3D" id="1.20.1280.50">
    <property type="match status" value="1"/>
</dbReference>
<feature type="region of interest" description="Disordered" evidence="1">
    <location>
        <begin position="1"/>
        <end position="20"/>
    </location>
</feature>
<evidence type="ECO:0000259" key="2">
    <source>
        <dbReference type="PROSITE" id="PS50181"/>
    </source>
</evidence>
<reference evidence="4" key="2">
    <citation type="submission" date="2025-08" db="UniProtKB">
        <authorList>
            <consortium name="RefSeq"/>
        </authorList>
    </citation>
    <scope>IDENTIFICATION</scope>
    <source>
        <tissue evidence="4">Leaf</tissue>
    </source>
</reference>
<sequence>MGAGASSMLGTEGDEGGGARRTVMADLPESCVAEVLLHLDPPEICRMARLSRTFRGAASADAIWAAKLPRNYGYLMAVALGGDDCPAKWVLTKKETYAWLCRRNPFDGGTKEFWLEKKRGGICLSISSKALSITGIDDRRYWNYIPTEESRFHTVAYLHQIWWLEVRGEIDFGFPEGTYSLFFRLHLGRAYKRLGRRVCSPEHIHGWDIKPVWFHLSTSDGQQAQSKCYLEEPGMWVYYHVGDFAVRDSFAPINVKFSMTQIDCTHTKGGLCIDSVLIQPRGIKQQKIPPAYLQCQQTNGSYY</sequence>
<evidence type="ECO:0000313" key="4">
    <source>
        <dbReference type="RefSeq" id="XP_020114848.1"/>
    </source>
</evidence>